<name>I3T048_MEDTR</name>
<sequence>MVLKSIGYKSVPVDGLPFDHKKGIVPNDKGRVLSDTSDTAVLEEGLYVCGWLKRGPTGIVATNLYCAEETVSSILEDLEKGGLISSTAAPKPGRDGLLNLLHDRNVRTVSFNDWEKIDFEEKRLGSLRNKPREKLATWNELLTATSEGTDHST</sequence>
<keyword evidence="4" id="KW-0521">NADP</keyword>
<evidence type="ECO:0000256" key="1">
    <source>
        <dbReference type="ARBA" id="ARBA00001974"/>
    </source>
</evidence>
<evidence type="ECO:0008006" key="7">
    <source>
        <dbReference type="Google" id="ProtNLM"/>
    </source>
</evidence>
<dbReference type="EMBL" id="BT146096">
    <property type="protein sequence ID" value="AFK45890.1"/>
    <property type="molecule type" value="mRNA"/>
</dbReference>
<dbReference type="PANTHER" id="PTHR48467">
    <property type="entry name" value="GLUTAMATE SYNTHASE 1 [NADH], CHLOROPLASTIC-LIKE"/>
    <property type="match status" value="1"/>
</dbReference>
<evidence type="ECO:0000256" key="2">
    <source>
        <dbReference type="ARBA" id="ARBA00022630"/>
    </source>
</evidence>
<dbReference type="SUPFAM" id="SSF51971">
    <property type="entry name" value="Nucleotide-binding domain"/>
    <property type="match status" value="1"/>
</dbReference>
<accession>I3T048</accession>
<keyword evidence="2" id="KW-0285">Flavoprotein</keyword>
<organism evidence="6">
    <name type="scientific">Medicago truncatula</name>
    <name type="common">Barrel medic</name>
    <name type="synonym">Medicago tribuloides</name>
    <dbReference type="NCBI Taxonomy" id="3880"/>
    <lineage>
        <taxon>Eukaryota</taxon>
        <taxon>Viridiplantae</taxon>
        <taxon>Streptophyta</taxon>
        <taxon>Embryophyta</taxon>
        <taxon>Tracheophyta</taxon>
        <taxon>Spermatophyta</taxon>
        <taxon>Magnoliopsida</taxon>
        <taxon>eudicotyledons</taxon>
        <taxon>Gunneridae</taxon>
        <taxon>Pentapetalae</taxon>
        <taxon>rosids</taxon>
        <taxon>fabids</taxon>
        <taxon>Fabales</taxon>
        <taxon>Fabaceae</taxon>
        <taxon>Papilionoideae</taxon>
        <taxon>50 kb inversion clade</taxon>
        <taxon>NPAAA clade</taxon>
        <taxon>Hologalegina</taxon>
        <taxon>IRL clade</taxon>
        <taxon>Trifolieae</taxon>
        <taxon>Medicago</taxon>
    </lineage>
</organism>
<evidence type="ECO:0000256" key="4">
    <source>
        <dbReference type="ARBA" id="ARBA00022857"/>
    </source>
</evidence>
<protein>
    <recommendedName>
        <fullName evidence="7">NADPH:adrenodoxin oxidoreductase</fullName>
    </recommendedName>
</protein>
<evidence type="ECO:0000256" key="5">
    <source>
        <dbReference type="ARBA" id="ARBA00023002"/>
    </source>
</evidence>
<dbReference type="InterPro" id="IPR055275">
    <property type="entry name" value="Ferredox_Rdtase"/>
</dbReference>
<evidence type="ECO:0000256" key="3">
    <source>
        <dbReference type="ARBA" id="ARBA00022827"/>
    </source>
</evidence>
<dbReference type="GO" id="GO:0016491">
    <property type="term" value="F:oxidoreductase activity"/>
    <property type="evidence" value="ECO:0007669"/>
    <property type="project" value="UniProtKB-KW"/>
</dbReference>
<keyword evidence="3" id="KW-0274">FAD</keyword>
<keyword evidence="5" id="KW-0560">Oxidoreductase</keyword>
<dbReference type="Gene3D" id="3.40.50.720">
    <property type="entry name" value="NAD(P)-binding Rossmann-like Domain"/>
    <property type="match status" value="1"/>
</dbReference>
<reference evidence="6" key="1">
    <citation type="submission" date="2012-05" db="EMBL/GenBank/DDBJ databases">
        <authorList>
            <person name="Krishnakumar V."/>
            <person name="Cheung F."/>
            <person name="Xiao Y."/>
            <person name="Chan A."/>
            <person name="Moskal W.A."/>
            <person name="Town C.D."/>
        </authorList>
    </citation>
    <scope>NUCLEOTIDE SEQUENCE</scope>
</reference>
<comment type="cofactor">
    <cofactor evidence="1">
        <name>FAD</name>
        <dbReference type="ChEBI" id="CHEBI:57692"/>
    </cofactor>
</comment>
<dbReference type="ExpressionAtlas" id="I3T048">
    <property type="expression patterns" value="differential"/>
</dbReference>
<proteinExistence type="evidence at transcript level"/>
<evidence type="ECO:0000313" key="6">
    <source>
        <dbReference type="EMBL" id="AFK45890.1"/>
    </source>
</evidence>
<dbReference type="AlphaFoldDB" id="I3T048"/>
<dbReference type="PANTHER" id="PTHR48467:SF1">
    <property type="entry name" value="GLUTAMATE SYNTHASE 1 [NADH], CHLOROPLASTIC-LIKE"/>
    <property type="match status" value="1"/>
</dbReference>